<sequence>MVKEKFGVAVDEEVVQEVDELVTECDHLGASSSEMIKAILTAFVPSQITLSE</sequence>
<protein>
    <recommendedName>
        <fullName evidence="3">Ribbon-helix-helix protein, CopG family</fullName>
    </recommendedName>
</protein>
<dbReference type="Proteomes" id="UP001596333">
    <property type="component" value="Unassembled WGS sequence"/>
</dbReference>
<dbReference type="AlphaFoldDB" id="A0ABD5UL15"/>
<accession>A0ABD5UL15</accession>
<dbReference type="EMBL" id="JBHSXI010000018">
    <property type="protein sequence ID" value="MFC6890210.1"/>
    <property type="molecule type" value="Genomic_DNA"/>
</dbReference>
<dbReference type="RefSeq" id="WP_379769860.1">
    <property type="nucleotide sequence ID" value="NZ_JBHSXI010000018.1"/>
</dbReference>
<keyword evidence="2" id="KW-1185">Reference proteome</keyword>
<organism evidence="1 2">
    <name type="scientific">Halorubrum trueperi</name>
    <dbReference type="NCBI Taxonomy" id="2004704"/>
    <lineage>
        <taxon>Archaea</taxon>
        <taxon>Methanobacteriati</taxon>
        <taxon>Methanobacteriota</taxon>
        <taxon>Stenosarchaea group</taxon>
        <taxon>Halobacteria</taxon>
        <taxon>Halobacteriales</taxon>
        <taxon>Haloferacaceae</taxon>
        <taxon>Halorubrum</taxon>
    </lineage>
</organism>
<gene>
    <name evidence="1" type="ORF">ACFQEY_14495</name>
</gene>
<comment type="caution">
    <text evidence="1">The sequence shown here is derived from an EMBL/GenBank/DDBJ whole genome shotgun (WGS) entry which is preliminary data.</text>
</comment>
<proteinExistence type="predicted"/>
<name>A0ABD5UL15_9EURY</name>
<reference evidence="1 2" key="1">
    <citation type="journal article" date="2019" name="Int. J. Syst. Evol. Microbiol.">
        <title>The Global Catalogue of Microorganisms (GCM) 10K type strain sequencing project: providing services to taxonomists for standard genome sequencing and annotation.</title>
        <authorList>
            <consortium name="The Broad Institute Genomics Platform"/>
            <consortium name="The Broad Institute Genome Sequencing Center for Infectious Disease"/>
            <person name="Wu L."/>
            <person name="Ma J."/>
        </authorList>
    </citation>
    <scope>NUCLEOTIDE SEQUENCE [LARGE SCALE GENOMIC DNA]</scope>
    <source>
        <strain evidence="1 2">Y73</strain>
    </source>
</reference>
<evidence type="ECO:0008006" key="3">
    <source>
        <dbReference type="Google" id="ProtNLM"/>
    </source>
</evidence>
<evidence type="ECO:0000313" key="1">
    <source>
        <dbReference type="EMBL" id="MFC6890210.1"/>
    </source>
</evidence>
<evidence type="ECO:0000313" key="2">
    <source>
        <dbReference type="Proteomes" id="UP001596333"/>
    </source>
</evidence>